<dbReference type="AlphaFoldDB" id="A0A3S5FCI5"/>
<dbReference type="GO" id="GO:0005509">
    <property type="term" value="F:calcium ion binding"/>
    <property type="evidence" value="ECO:0007669"/>
    <property type="project" value="UniProtKB-UniRule"/>
</dbReference>
<comment type="subcellular location">
    <subcellularLocation>
        <location evidence="1">Membrane</location>
        <topology evidence="1">Single-pass membrane protein</topology>
    </subcellularLocation>
</comment>
<protein>
    <recommendedName>
        <fullName evidence="7">Cadherin domain-containing protein</fullName>
    </recommendedName>
</protein>
<keyword evidence="2" id="KW-0812">Transmembrane</keyword>
<evidence type="ECO:0000256" key="4">
    <source>
        <dbReference type="ARBA" id="ARBA00023180"/>
    </source>
</evidence>
<dbReference type="EMBL" id="CAAALY010015843">
    <property type="protein sequence ID" value="VEL12789.1"/>
    <property type="molecule type" value="Genomic_DNA"/>
</dbReference>
<sequence length="312" mass="32983">MQVLENSPRGTELGYVSTFDLDASEANRRVRYSLRGRSEDLLLVDVDRQTGRLSTRRPIDRESRSSISLVVVAENGQPTHPAATGHSQPRASTGQNVFSNLLPEGRIAEASVIINVENVNDNPPEFILIKPHNTHITFIWEHLAQASEAGASNGSSKVADAAIEQGSNSSSNKASAGGGSGGKDVFSASLSPVCESIPYKAIDRDLTGQVAMTSSDASAGPLAEGFVPVPLGDGEEAGGAGRALGVAGVGYQGSECCYYRLENDYDGLFALMREAPNMLCAMRRPPRPKSYKLTLIATDGAGNDSLSSQVRS</sequence>
<evidence type="ECO:0000259" key="7">
    <source>
        <dbReference type="PROSITE" id="PS50268"/>
    </source>
</evidence>
<dbReference type="PRINTS" id="PR00205">
    <property type="entry name" value="CADHERIN"/>
</dbReference>
<dbReference type="GO" id="GO:0005886">
    <property type="term" value="C:plasma membrane"/>
    <property type="evidence" value="ECO:0007669"/>
    <property type="project" value="TreeGrafter"/>
</dbReference>
<evidence type="ECO:0000313" key="9">
    <source>
        <dbReference type="Proteomes" id="UP000784294"/>
    </source>
</evidence>
<feature type="compositionally biased region" description="Low complexity" evidence="6">
    <location>
        <begin position="166"/>
        <end position="175"/>
    </location>
</feature>
<gene>
    <name evidence="8" type="ORF">PXEA_LOCUS6229</name>
</gene>
<keyword evidence="3" id="KW-1133">Transmembrane helix</keyword>
<keyword evidence="9" id="KW-1185">Reference proteome</keyword>
<dbReference type="InterPro" id="IPR002126">
    <property type="entry name" value="Cadherin-like_dom"/>
</dbReference>
<dbReference type="Pfam" id="PF00028">
    <property type="entry name" value="Cadherin"/>
    <property type="match status" value="1"/>
</dbReference>
<evidence type="ECO:0000256" key="6">
    <source>
        <dbReference type="SAM" id="MobiDB-lite"/>
    </source>
</evidence>
<evidence type="ECO:0000256" key="3">
    <source>
        <dbReference type="ARBA" id="ARBA00022989"/>
    </source>
</evidence>
<dbReference type="PANTHER" id="PTHR24028">
    <property type="entry name" value="CADHERIN-87A"/>
    <property type="match status" value="1"/>
</dbReference>
<keyword evidence="4" id="KW-0325">Glycoprotein</keyword>
<evidence type="ECO:0000256" key="2">
    <source>
        <dbReference type="ARBA" id="ARBA00022692"/>
    </source>
</evidence>
<dbReference type="GO" id="GO:0007156">
    <property type="term" value="P:homophilic cell adhesion via plasma membrane adhesion molecules"/>
    <property type="evidence" value="ECO:0007669"/>
    <property type="project" value="InterPro"/>
</dbReference>
<accession>A0A3S5FCI5</accession>
<dbReference type="Gene3D" id="2.60.40.60">
    <property type="entry name" value="Cadherins"/>
    <property type="match status" value="1"/>
</dbReference>
<dbReference type="InterPro" id="IPR015919">
    <property type="entry name" value="Cadherin-like_sf"/>
</dbReference>
<dbReference type="SMART" id="SM00112">
    <property type="entry name" value="CA"/>
    <property type="match status" value="1"/>
</dbReference>
<dbReference type="SUPFAM" id="SSF49313">
    <property type="entry name" value="Cadherin-like"/>
    <property type="match status" value="1"/>
</dbReference>
<dbReference type="CDD" id="cd11304">
    <property type="entry name" value="Cadherin_repeat"/>
    <property type="match status" value="1"/>
</dbReference>
<organism evidence="8 9">
    <name type="scientific">Protopolystoma xenopodis</name>
    <dbReference type="NCBI Taxonomy" id="117903"/>
    <lineage>
        <taxon>Eukaryota</taxon>
        <taxon>Metazoa</taxon>
        <taxon>Spiralia</taxon>
        <taxon>Lophotrochozoa</taxon>
        <taxon>Platyhelminthes</taxon>
        <taxon>Monogenea</taxon>
        <taxon>Polyopisthocotylea</taxon>
        <taxon>Polystomatidea</taxon>
        <taxon>Polystomatidae</taxon>
        <taxon>Protopolystoma</taxon>
    </lineage>
</organism>
<dbReference type="PANTHER" id="PTHR24028:SF328">
    <property type="entry name" value="CADHERIN-3"/>
    <property type="match status" value="1"/>
</dbReference>
<proteinExistence type="predicted"/>
<keyword evidence="5" id="KW-0106">Calcium</keyword>
<dbReference type="OrthoDB" id="6252479at2759"/>
<feature type="domain" description="Cadherin" evidence="7">
    <location>
        <begin position="2"/>
        <end position="126"/>
    </location>
</feature>
<dbReference type="InterPro" id="IPR050174">
    <property type="entry name" value="Protocadherin/Cadherin-CA"/>
</dbReference>
<comment type="caution">
    <text evidence="8">The sequence shown here is derived from an EMBL/GenBank/DDBJ whole genome shotgun (WGS) entry which is preliminary data.</text>
</comment>
<evidence type="ECO:0000256" key="5">
    <source>
        <dbReference type="PROSITE-ProRule" id="PRU00043"/>
    </source>
</evidence>
<evidence type="ECO:0000313" key="8">
    <source>
        <dbReference type="EMBL" id="VEL12789.1"/>
    </source>
</evidence>
<dbReference type="PROSITE" id="PS50268">
    <property type="entry name" value="CADHERIN_2"/>
    <property type="match status" value="1"/>
</dbReference>
<name>A0A3S5FCI5_9PLAT</name>
<dbReference type="Proteomes" id="UP000784294">
    <property type="component" value="Unassembled WGS sequence"/>
</dbReference>
<feature type="region of interest" description="Disordered" evidence="6">
    <location>
        <begin position="155"/>
        <end position="181"/>
    </location>
</feature>
<keyword evidence="3" id="KW-0472">Membrane</keyword>
<evidence type="ECO:0000256" key="1">
    <source>
        <dbReference type="ARBA" id="ARBA00004167"/>
    </source>
</evidence>
<reference evidence="8" key="1">
    <citation type="submission" date="2018-11" db="EMBL/GenBank/DDBJ databases">
        <authorList>
            <consortium name="Pathogen Informatics"/>
        </authorList>
    </citation>
    <scope>NUCLEOTIDE SEQUENCE</scope>
</reference>